<dbReference type="AlphaFoldDB" id="A0A7W3TJN7"/>
<evidence type="ECO:0000313" key="4">
    <source>
        <dbReference type="Proteomes" id="UP000523196"/>
    </source>
</evidence>
<keyword evidence="2" id="KW-1133">Transmembrane helix</keyword>
<name>A0A7W3TJN7_9GAMM</name>
<evidence type="ECO:0000256" key="1">
    <source>
        <dbReference type="SAM" id="MobiDB-lite"/>
    </source>
</evidence>
<evidence type="ECO:0000256" key="2">
    <source>
        <dbReference type="SAM" id="Phobius"/>
    </source>
</evidence>
<evidence type="ECO:0000313" key="3">
    <source>
        <dbReference type="EMBL" id="MBB1059546.1"/>
    </source>
</evidence>
<keyword evidence="2" id="KW-0812">Transmembrane</keyword>
<organism evidence="3 4">
    <name type="scientific">Marilutibacter spongiae</name>
    <dbReference type="NCBI Taxonomy" id="2025720"/>
    <lineage>
        <taxon>Bacteria</taxon>
        <taxon>Pseudomonadati</taxon>
        <taxon>Pseudomonadota</taxon>
        <taxon>Gammaproteobacteria</taxon>
        <taxon>Lysobacterales</taxon>
        <taxon>Lysobacteraceae</taxon>
        <taxon>Marilutibacter</taxon>
    </lineage>
</organism>
<protein>
    <submittedName>
        <fullName evidence="3">Uncharacterized protein</fullName>
    </submittedName>
</protein>
<dbReference type="Proteomes" id="UP000523196">
    <property type="component" value="Unassembled WGS sequence"/>
</dbReference>
<keyword evidence="4" id="KW-1185">Reference proteome</keyword>
<comment type="caution">
    <text evidence="3">The sequence shown here is derived from an EMBL/GenBank/DDBJ whole genome shotgun (WGS) entry which is preliminary data.</text>
</comment>
<dbReference type="RefSeq" id="WP_182685181.1">
    <property type="nucleotide sequence ID" value="NZ_JACHTF010000002.1"/>
</dbReference>
<keyword evidence="2" id="KW-0472">Membrane</keyword>
<accession>A0A7W3TJN7</accession>
<sequence>MNTHRPDPDPNASDVAQDARRQAEAERPATAGGAPDPRTDRYRAVYHAIRSAPMPEPPASFALQMERLALAADASSDTRARGGNDTWLLGLLPGVAVLALVGWGGAEVIEGLRTSAAHWRGLPWPMLLATGAGLAGAWALDRWLAKQRPSPR</sequence>
<reference evidence="3 4" key="1">
    <citation type="submission" date="2020-08" db="EMBL/GenBank/DDBJ databases">
        <authorList>
            <person name="Xu S."/>
            <person name="Li A."/>
        </authorList>
    </citation>
    <scope>NUCLEOTIDE SEQUENCE [LARGE SCALE GENOMIC DNA]</scope>
    <source>
        <strain evidence="3 4">119BY6-57</strain>
    </source>
</reference>
<proteinExistence type="predicted"/>
<feature type="transmembrane region" description="Helical" evidence="2">
    <location>
        <begin position="87"/>
        <end position="106"/>
    </location>
</feature>
<feature type="transmembrane region" description="Helical" evidence="2">
    <location>
        <begin position="126"/>
        <end position="145"/>
    </location>
</feature>
<gene>
    <name evidence="3" type="ORF">H4F98_03050</name>
</gene>
<feature type="compositionally biased region" description="Basic and acidic residues" evidence="1">
    <location>
        <begin position="17"/>
        <end position="27"/>
    </location>
</feature>
<dbReference type="EMBL" id="JACHTF010000002">
    <property type="protein sequence ID" value="MBB1059546.1"/>
    <property type="molecule type" value="Genomic_DNA"/>
</dbReference>
<feature type="region of interest" description="Disordered" evidence="1">
    <location>
        <begin position="1"/>
        <end position="42"/>
    </location>
</feature>